<feature type="transmembrane region" description="Helical" evidence="1">
    <location>
        <begin position="72"/>
        <end position="96"/>
    </location>
</feature>
<keyword evidence="1" id="KW-0472">Membrane</keyword>
<feature type="transmembrane region" description="Helical" evidence="1">
    <location>
        <begin position="438"/>
        <end position="461"/>
    </location>
</feature>
<evidence type="ECO:0000313" key="3">
    <source>
        <dbReference type="Proteomes" id="UP001652445"/>
    </source>
</evidence>
<protein>
    <recommendedName>
        <fullName evidence="4">Transporter</fullName>
    </recommendedName>
</protein>
<keyword evidence="3" id="KW-1185">Reference proteome</keyword>
<feature type="transmembrane region" description="Helical" evidence="1">
    <location>
        <begin position="171"/>
        <end position="188"/>
    </location>
</feature>
<feature type="transmembrane region" description="Helical" evidence="1">
    <location>
        <begin position="354"/>
        <end position="377"/>
    </location>
</feature>
<comment type="caution">
    <text evidence="2">The sequence shown here is derived from an EMBL/GenBank/DDBJ whole genome shotgun (WGS) entry which is preliminary data.</text>
</comment>
<gene>
    <name evidence="2" type="ORF">OB236_17875</name>
</gene>
<feature type="transmembrane region" description="Helical" evidence="1">
    <location>
        <begin position="116"/>
        <end position="133"/>
    </location>
</feature>
<reference evidence="2 3" key="1">
    <citation type="submission" date="2022-09" db="EMBL/GenBank/DDBJ databases">
        <authorList>
            <person name="Han X.L."/>
            <person name="Wang Q."/>
            <person name="Lu T."/>
        </authorList>
    </citation>
    <scope>NUCLEOTIDE SEQUENCE [LARGE SCALE GENOMIC DNA]</scope>
    <source>
        <strain evidence="2 3">WQ 127069</strain>
    </source>
</reference>
<proteinExistence type="predicted"/>
<keyword evidence="1" id="KW-1133">Transmembrane helix</keyword>
<feature type="transmembrane region" description="Helical" evidence="1">
    <location>
        <begin position="397"/>
        <end position="418"/>
    </location>
</feature>
<dbReference type="Proteomes" id="UP001652445">
    <property type="component" value="Unassembled WGS sequence"/>
</dbReference>
<feature type="transmembrane region" description="Helical" evidence="1">
    <location>
        <begin position="139"/>
        <end position="159"/>
    </location>
</feature>
<keyword evidence="1" id="KW-0812">Transmembrane</keyword>
<evidence type="ECO:0000313" key="2">
    <source>
        <dbReference type="EMBL" id="MCU6793975.1"/>
    </source>
</evidence>
<dbReference type="EMBL" id="JAOQIO010000071">
    <property type="protein sequence ID" value="MCU6793975.1"/>
    <property type="molecule type" value="Genomic_DNA"/>
</dbReference>
<evidence type="ECO:0000256" key="1">
    <source>
        <dbReference type="SAM" id="Phobius"/>
    </source>
</evidence>
<name>A0ABT2UH94_9BACL</name>
<accession>A0ABT2UH94</accession>
<evidence type="ECO:0008006" key="4">
    <source>
        <dbReference type="Google" id="ProtNLM"/>
    </source>
</evidence>
<organism evidence="2 3">
    <name type="scientific">Paenibacillus baimaensis</name>
    <dbReference type="NCBI Taxonomy" id="2982185"/>
    <lineage>
        <taxon>Bacteria</taxon>
        <taxon>Bacillati</taxon>
        <taxon>Bacillota</taxon>
        <taxon>Bacilli</taxon>
        <taxon>Bacillales</taxon>
        <taxon>Paenibacillaceae</taxon>
        <taxon>Paenibacillus</taxon>
    </lineage>
</organism>
<feature type="transmembrane region" description="Helical" evidence="1">
    <location>
        <begin position="473"/>
        <end position="495"/>
    </location>
</feature>
<feature type="transmembrane region" description="Helical" evidence="1">
    <location>
        <begin position="327"/>
        <end position="348"/>
    </location>
</feature>
<feature type="transmembrane region" description="Helical" evidence="1">
    <location>
        <begin position="24"/>
        <end position="45"/>
    </location>
</feature>
<sequence length="613" mass="71137">MTRGRLQMDHSFSDIRMSEYKKDWHGYTVFQIFFVMVFVFLLNYIDLQAIYGIVAFDMLNSSVKSVDWLQNYFLYGSVQVIYICSVTIAMNIFMFFTVRPSPIWSRFLGIILDRNLSAFILSFFLFYFSMWALNKIDVMPIWKLIVTIATLLASGGALARYVWMCSRWLKLASAVVTIGAVIFSWYSYEATKGQHIVFRIFYVMINVFAANVYLLLFVLICFFLVIIVLLELRSAQEGKVFLHRRLLLSNFLNSAEAADHSLERLKKWKYSEELLKHAIHTVYRINAPSMDYFTKLKLIQSLTRIDLSLIYPVYLSQYIRFRNKTNLMLSFLFAANALAVVLFVLPYTSRKREAIVILLIILFSRLLSRTVEVGYAFSRDVLSSQPKGSALTGADRVRLAVTSIVEMAVTSSVVYFLYGHLKKLGDVVKPFENGYALYALDAFGDYLQALFGGVAIAVFNISYPMTEEFAFTMLVHLIQVLNSVILITLSIANYLNMKKDVHLYVAERTQDRLIIWYASLQDEGEVIKREVADGKDEEEVKHFLLEKWRAKEIGDQDYKEILVCIKEKPSRNDGLDRVSKMTFEQLDRYVIETLREIRGKDNRPSMWNWIRNK</sequence>
<feature type="transmembrane region" description="Helical" evidence="1">
    <location>
        <begin position="200"/>
        <end position="230"/>
    </location>
</feature>